<keyword evidence="2" id="KW-1185">Reference proteome</keyword>
<organism evidence="1 2">
    <name type="scientific">Corynebacterium renale</name>
    <dbReference type="NCBI Taxonomy" id="1724"/>
    <lineage>
        <taxon>Bacteria</taxon>
        <taxon>Bacillati</taxon>
        <taxon>Actinomycetota</taxon>
        <taxon>Actinomycetes</taxon>
        <taxon>Mycobacteriales</taxon>
        <taxon>Corynebacteriaceae</taxon>
        <taxon>Corynebacterium</taxon>
    </lineage>
</organism>
<dbReference type="EMBL" id="PDJF01000001">
    <property type="protein sequence ID" value="PFG28807.1"/>
    <property type="molecule type" value="Genomic_DNA"/>
</dbReference>
<name>A0A2A9DPW8_9CORY</name>
<evidence type="ECO:0000313" key="2">
    <source>
        <dbReference type="Proteomes" id="UP000221653"/>
    </source>
</evidence>
<dbReference type="Proteomes" id="UP000221653">
    <property type="component" value="Unassembled WGS sequence"/>
</dbReference>
<sequence>MLDLNRIDPSARSVVTRVQRIFKNHGQSSYVEAIPCGCVFVSTSVGHLWLGDLMTESPKLCGTHQKAACEHAVKDMLSIAETTKRINFNDPLLRNQLRTVVKEGRPQASGATYTYARHVGAYGRYLALQADTYQVILPDAALPKGQKFRDELWDIARDNDLAQEIAISADSQIINGKMSALLHVRAPYGATEALLPYLKELVSYKAGIGADFDRLYAFFINEHNLMIWVPDDGSDYADLADLINDFDDYPGITGIQDAFEWTPEHGVDSILFDEELKLPWQEPWWDWDEDESA</sequence>
<evidence type="ECO:0000313" key="1">
    <source>
        <dbReference type="EMBL" id="PFG28807.1"/>
    </source>
</evidence>
<comment type="caution">
    <text evidence="1">The sequence shown here is derived from an EMBL/GenBank/DDBJ whole genome shotgun (WGS) entry which is preliminary data.</text>
</comment>
<dbReference type="STRING" id="1724.GCA_001044175_00144"/>
<gene>
    <name evidence="1" type="ORF">ATK06_1931</name>
</gene>
<dbReference type="AlphaFoldDB" id="A0A2A9DPW8"/>
<proteinExistence type="predicted"/>
<reference evidence="1 2" key="1">
    <citation type="submission" date="2017-10" db="EMBL/GenBank/DDBJ databases">
        <title>Sequencing the genomes of 1000 actinobacteria strains.</title>
        <authorList>
            <person name="Klenk H.-P."/>
        </authorList>
    </citation>
    <scope>NUCLEOTIDE SEQUENCE [LARGE SCALE GENOMIC DNA]</scope>
    <source>
        <strain evidence="1 2">DSM 20688</strain>
    </source>
</reference>
<accession>A0A2A9DPW8</accession>
<protein>
    <submittedName>
        <fullName evidence="1">Uncharacterized protein</fullName>
    </submittedName>
</protein>